<feature type="domain" description="Glycosyl transferase family 1" evidence="3">
    <location>
        <begin position="194"/>
        <end position="350"/>
    </location>
</feature>
<evidence type="ECO:0000256" key="1">
    <source>
        <dbReference type="ARBA" id="ARBA00022679"/>
    </source>
</evidence>
<gene>
    <name evidence="4" type="primary">gt1</name>
</gene>
<keyword evidence="1 4" id="KW-0808">Transferase</keyword>
<protein>
    <submittedName>
        <fullName evidence="4">Glycosyltransferase</fullName>
    </submittedName>
</protein>
<name>A0A346ACM5_AERHY</name>
<accession>A0A346ACM5</accession>
<dbReference type="InterPro" id="IPR001296">
    <property type="entry name" value="Glyco_trans_1"/>
</dbReference>
<dbReference type="PANTHER" id="PTHR46401:SF2">
    <property type="entry name" value="GLYCOSYLTRANSFERASE WBBK-RELATED"/>
    <property type="match status" value="1"/>
</dbReference>
<evidence type="ECO:0000256" key="2">
    <source>
        <dbReference type="SAM" id="Phobius"/>
    </source>
</evidence>
<keyword evidence="2" id="KW-0812">Transmembrane</keyword>
<evidence type="ECO:0000259" key="3">
    <source>
        <dbReference type="Pfam" id="PF00534"/>
    </source>
</evidence>
<dbReference type="SUPFAM" id="SSF53756">
    <property type="entry name" value="UDP-Glycosyltransferase/glycogen phosphorylase"/>
    <property type="match status" value="1"/>
</dbReference>
<organism evidence="4">
    <name type="scientific">Aeromonas hydrophila</name>
    <dbReference type="NCBI Taxonomy" id="644"/>
    <lineage>
        <taxon>Bacteria</taxon>
        <taxon>Pseudomonadati</taxon>
        <taxon>Pseudomonadota</taxon>
        <taxon>Gammaproteobacteria</taxon>
        <taxon>Aeromonadales</taxon>
        <taxon>Aeromonadaceae</taxon>
        <taxon>Aeromonas</taxon>
    </lineage>
</organism>
<reference evidence="4" key="1">
    <citation type="submission" date="2018-06" db="EMBL/GenBank/DDBJ databases">
        <title>Genetic diversity of the Aeromonas Hydrophila O antigens and development of a suspension array for serotype detection.</title>
        <authorList>
            <person name="Cao H."/>
            <person name="Liu B."/>
        </authorList>
    </citation>
    <scope>NUCLEOTIDE SEQUENCE</scope>
    <source>
        <strain evidence="4">G5380</strain>
    </source>
</reference>
<proteinExistence type="predicted"/>
<keyword evidence="2" id="KW-0472">Membrane</keyword>
<dbReference type="AlphaFoldDB" id="A0A346ACM5"/>
<feature type="transmembrane region" description="Helical" evidence="2">
    <location>
        <begin position="96"/>
        <end position="114"/>
    </location>
</feature>
<dbReference type="EMBL" id="MH449680">
    <property type="protein sequence ID" value="AXL04987.1"/>
    <property type="molecule type" value="Genomic_DNA"/>
</dbReference>
<dbReference type="GO" id="GO:0009103">
    <property type="term" value="P:lipopolysaccharide biosynthetic process"/>
    <property type="evidence" value="ECO:0007669"/>
    <property type="project" value="TreeGrafter"/>
</dbReference>
<keyword evidence="2" id="KW-1133">Transmembrane helix</keyword>
<dbReference type="Gene3D" id="3.40.50.2000">
    <property type="entry name" value="Glycogen Phosphorylase B"/>
    <property type="match status" value="2"/>
</dbReference>
<dbReference type="Pfam" id="PF00534">
    <property type="entry name" value="Glycos_transf_1"/>
    <property type="match status" value="1"/>
</dbReference>
<evidence type="ECO:0000313" key="4">
    <source>
        <dbReference type="EMBL" id="AXL04987.1"/>
    </source>
</evidence>
<dbReference type="GO" id="GO:0016757">
    <property type="term" value="F:glycosyltransferase activity"/>
    <property type="evidence" value="ECO:0007669"/>
    <property type="project" value="InterPro"/>
</dbReference>
<dbReference type="PANTHER" id="PTHR46401">
    <property type="entry name" value="GLYCOSYLTRANSFERASE WBBK-RELATED"/>
    <property type="match status" value="1"/>
</dbReference>
<sequence>MINKILYTGSFRYPDIDAAAFRVNGVCKLFSERGCDIEIAGWESNNKTYTYDGYQCHPQNEFNDGRESNAIRRLIGFIFRGTKTFKWIRKNNRFDLYILYNPPAYFSLLMLLWAKLSGRKIALDITEWYESSHLIGGKYGLVSIENWIRMKIVYPMFDNIIVISKFLEDYFKSRGSVNVMRCYPLSHNACDRESFFSKEVGKSTIDFIYAGQPGKKDLLIDFIKGIHELEIKLGKKVIFHIVGPKKEAFLDMARENGLSFDNVKSNLVFYGLLSREKVFELYKKSDFSVLFRENKRYAKAGFPTKGMESLVNGCPIILNDVGDISLVVKDIHGGIVSPPDNISFIADSIINRQFVRSSISKDAMKYFSRENYTHEISAFIKGVSCVQYRN</sequence>